<dbReference type="SUPFAM" id="SSF51998">
    <property type="entry name" value="PFL-like glycyl radical enzymes"/>
    <property type="match status" value="1"/>
</dbReference>
<evidence type="ECO:0000256" key="1">
    <source>
        <dbReference type="ARBA" id="ARBA00022741"/>
    </source>
</evidence>
<dbReference type="Proteomes" id="UP000663570">
    <property type="component" value="Chromosome"/>
</dbReference>
<dbReference type="PROSITE" id="PS51161">
    <property type="entry name" value="ATP_CONE"/>
    <property type="match status" value="1"/>
</dbReference>
<proteinExistence type="predicted"/>
<dbReference type="RefSeq" id="WP_206254093.1">
    <property type="nucleotide sequence ID" value="NZ_CP071060.1"/>
</dbReference>
<dbReference type="PANTHER" id="PTHR21075">
    <property type="entry name" value="ANAEROBIC RIBONUCLEOSIDE-TRIPHOSPHATE REDUCTASE"/>
    <property type="match status" value="1"/>
</dbReference>
<evidence type="ECO:0000313" key="5">
    <source>
        <dbReference type="EMBL" id="QSI76401.1"/>
    </source>
</evidence>
<evidence type="ECO:0000256" key="2">
    <source>
        <dbReference type="ARBA" id="ARBA00022840"/>
    </source>
</evidence>
<keyword evidence="5" id="KW-0560">Oxidoreductase</keyword>
<dbReference type="PANTHER" id="PTHR21075:SF0">
    <property type="entry name" value="ANAEROBIC RIBONUCLEOSIDE-TRIPHOSPHATE REDUCTASE"/>
    <property type="match status" value="1"/>
</dbReference>
<evidence type="ECO:0000259" key="4">
    <source>
        <dbReference type="PROSITE" id="PS51161"/>
    </source>
</evidence>
<keyword evidence="2 3" id="KW-0067">ATP-binding</keyword>
<keyword evidence="6" id="KW-1185">Reference proteome</keyword>
<dbReference type="InterPro" id="IPR005144">
    <property type="entry name" value="ATP-cone_dom"/>
</dbReference>
<dbReference type="Pfam" id="PF03477">
    <property type="entry name" value="ATP-cone"/>
    <property type="match status" value="1"/>
</dbReference>
<gene>
    <name evidence="5" type="ORF">JY500_18365</name>
</gene>
<dbReference type="InterPro" id="IPR012833">
    <property type="entry name" value="NrdD"/>
</dbReference>
<reference evidence="5 6" key="1">
    <citation type="submission" date="2021-02" db="EMBL/GenBank/DDBJ databases">
        <title>Niveibacterium changnyeongensis HC41.</title>
        <authorList>
            <person name="Kang M."/>
        </authorList>
    </citation>
    <scope>NUCLEOTIDE SEQUENCE [LARGE SCALE GENOMIC DNA]</scope>
    <source>
        <strain evidence="5 6">HC41</strain>
    </source>
</reference>
<name>A0ABX7M3S6_9RHOO</name>
<organism evidence="5 6">
    <name type="scientific">Niveibacterium microcysteis</name>
    <dbReference type="NCBI Taxonomy" id="2811415"/>
    <lineage>
        <taxon>Bacteria</taxon>
        <taxon>Pseudomonadati</taxon>
        <taxon>Pseudomonadota</taxon>
        <taxon>Betaproteobacteria</taxon>
        <taxon>Rhodocyclales</taxon>
        <taxon>Rhodocyclaceae</taxon>
        <taxon>Niveibacterium</taxon>
    </lineage>
</organism>
<dbReference type="EC" id="1.17.4.2" evidence="5"/>
<feature type="domain" description="ATP-cone" evidence="4">
    <location>
        <begin position="17"/>
        <end position="109"/>
    </location>
</feature>
<sequence length="680" mass="76023">MSTLSATSQPLLGALPAQVLKRDGRTLPFDVAKIRKAIVAAGAASGEFEAGEAARLTATVGKVIAHRFHGETPTIEAIQDIVEQVLVAADWFATARAYIVYREQRAKLRTDRRAVVDAIGSINEYLSQSDWRVRANANQGYSLGGLILNVSGKVIANYWLNHVYPPEVGEAHKQGDVHIHDLDMLAGYCAGWSLRTLLQEGLNGVPGKVESGPPKHLGSAVGQIVNFFGTLQNEWAGAQAFSSFDTYLAAFVRKDRLGYDEVRQCMQELVYNLNVPSRWGTQTPFTNLTFDWVCPEDLKEQIPYIAGEEMPFAYGDLQAEMDLINRAFIEVMMEGDAKGRAFTFPIPTYNITPEFDWDHANCSPLFEMTAKYGLPYFQNFVNSELKPNMVRSMCCRLQLDLRELLKRGNGLFGSAEQTGSLGVVTINCARLGYLHRGNEAALFARVDELVELARTSLEIKRKVIQRHMDDGLFPYTRRYLGTLRNHFSTIGINGVNEMIRNFTDNADDITTPAGEALALKLLDHLRACMSQIQEETGHLYNLEATPAEGTTYRFAKEDRKRWPEILQAGTEDHPYYTNSTQLPVGFTGDPFEALERQEAMQSKYTGGTVLHLYLGERIDSAEACKQLVRRSLERFRVPYITISPTFSICPKHGYIAGEHKFCPKCDDELLAKKRAAAPLH</sequence>
<dbReference type="Pfam" id="PF13597">
    <property type="entry name" value="NRDD"/>
    <property type="match status" value="1"/>
</dbReference>
<dbReference type="EMBL" id="CP071060">
    <property type="protein sequence ID" value="QSI76401.1"/>
    <property type="molecule type" value="Genomic_DNA"/>
</dbReference>
<evidence type="ECO:0000313" key="6">
    <source>
        <dbReference type="Proteomes" id="UP000663570"/>
    </source>
</evidence>
<keyword evidence="1 3" id="KW-0547">Nucleotide-binding</keyword>
<evidence type="ECO:0000256" key="3">
    <source>
        <dbReference type="PROSITE-ProRule" id="PRU00492"/>
    </source>
</evidence>
<dbReference type="NCBIfam" id="TIGR02487">
    <property type="entry name" value="NrdD"/>
    <property type="match status" value="1"/>
</dbReference>
<protein>
    <submittedName>
        <fullName evidence="5">Ribonucleoside triphosphate reductase</fullName>
        <ecNumber evidence="5">1.17.4.2</ecNumber>
    </submittedName>
</protein>
<dbReference type="Gene3D" id="3.20.70.20">
    <property type="match status" value="1"/>
</dbReference>
<dbReference type="CDD" id="cd01675">
    <property type="entry name" value="RNR_III"/>
    <property type="match status" value="1"/>
</dbReference>
<accession>A0ABX7M3S6</accession>
<dbReference type="NCBIfam" id="NF006126">
    <property type="entry name" value="PRK08270.1"/>
    <property type="match status" value="1"/>
</dbReference>
<dbReference type="GO" id="GO:0008998">
    <property type="term" value="F:ribonucleoside-triphosphate reductase (thioredoxin) activity"/>
    <property type="evidence" value="ECO:0007669"/>
    <property type="project" value="UniProtKB-EC"/>
</dbReference>